<organism evidence="2 3">
    <name type="scientific">Champsocephalus gunnari</name>
    <name type="common">Mackerel icefish</name>
    <dbReference type="NCBI Taxonomy" id="52237"/>
    <lineage>
        <taxon>Eukaryota</taxon>
        <taxon>Metazoa</taxon>
        <taxon>Chordata</taxon>
        <taxon>Craniata</taxon>
        <taxon>Vertebrata</taxon>
        <taxon>Euteleostomi</taxon>
        <taxon>Actinopterygii</taxon>
        <taxon>Neopterygii</taxon>
        <taxon>Teleostei</taxon>
        <taxon>Neoteleostei</taxon>
        <taxon>Acanthomorphata</taxon>
        <taxon>Eupercaria</taxon>
        <taxon>Perciformes</taxon>
        <taxon>Notothenioidei</taxon>
        <taxon>Channichthyidae</taxon>
        <taxon>Champsocephalus</taxon>
    </lineage>
</organism>
<dbReference type="AlphaFoldDB" id="A0AAN8DMG9"/>
<evidence type="ECO:0000313" key="3">
    <source>
        <dbReference type="Proteomes" id="UP001331515"/>
    </source>
</evidence>
<dbReference type="Proteomes" id="UP001331515">
    <property type="component" value="Unassembled WGS sequence"/>
</dbReference>
<proteinExistence type="predicted"/>
<evidence type="ECO:0000256" key="1">
    <source>
        <dbReference type="SAM" id="MobiDB-lite"/>
    </source>
</evidence>
<protein>
    <submittedName>
        <fullName evidence="2">Uncharacterized protein</fullName>
    </submittedName>
</protein>
<keyword evidence="3" id="KW-1185">Reference proteome</keyword>
<dbReference type="EMBL" id="JAURVH010001523">
    <property type="protein sequence ID" value="KAK5920668.1"/>
    <property type="molecule type" value="Genomic_DNA"/>
</dbReference>
<feature type="region of interest" description="Disordered" evidence="1">
    <location>
        <begin position="1"/>
        <end position="58"/>
    </location>
</feature>
<accession>A0AAN8DMG9</accession>
<sequence>MLSCTLKPVFQQDNGTPSDEACRPRGIRSTPSAEARRPHGIRSTPSAEARRPHGIRSTLSDEVQLRTRYACCLQQDGEQRQRLTSLASLACSLQQD</sequence>
<reference evidence="2 3" key="1">
    <citation type="journal article" date="2023" name="Mol. Biol. Evol.">
        <title>Genomics of Secondarily Temperate Adaptation in the Only Non-Antarctic Icefish.</title>
        <authorList>
            <person name="Rivera-Colon A.G."/>
            <person name="Rayamajhi N."/>
            <person name="Minhas B.F."/>
            <person name="Madrigal G."/>
            <person name="Bilyk K.T."/>
            <person name="Yoon V."/>
            <person name="Hune M."/>
            <person name="Gregory S."/>
            <person name="Cheng C.H.C."/>
            <person name="Catchen J.M."/>
        </authorList>
    </citation>
    <scope>NUCLEOTIDE SEQUENCE [LARGE SCALE GENOMIC DNA]</scope>
    <source>
        <tissue evidence="2">White muscle</tissue>
    </source>
</reference>
<evidence type="ECO:0000313" key="2">
    <source>
        <dbReference type="EMBL" id="KAK5920668.1"/>
    </source>
</evidence>
<comment type="caution">
    <text evidence="2">The sequence shown here is derived from an EMBL/GenBank/DDBJ whole genome shotgun (WGS) entry which is preliminary data.</text>
</comment>
<gene>
    <name evidence="2" type="ORF">CgunFtcFv8_024455</name>
</gene>
<name>A0AAN8DMG9_CHAGU</name>